<sequence length="431" mass="45566">MKKYATLKLLAAASALACALPASAATIVLHDPTNSFAKAPNGAEALFAFQKAANFWGKTLTNNVTIDIQIGFADLGTSVLAQAGSTSGEMLVKDVYGALNANTNKSALDLIAIGGLRSLNADGGVQMRVNGYVDPARQFGIDTTVGSRNTSGTDVINKVLNVNSSVQKALGLAPAFGTGYDASITFSSKFAFDYNPTNGIDNGTYDFTAVAIHELGHSLGFVSGADTFDYFGRGKGPGAELLESGAFGSTRLDDFAIGSVLDLFRYGLSPATPDGHLQLQWGANKDAFFSIDGLTPFNFDNPDQKIADFSTGSFNGRDQQQASHWADTKLYPDVRNPGCYLPGRDVGVMDPTGTPCGVGRVTQNDLAAFDAMGWNVNVDALQNTKYSMTTKDIYQLDGLAVVTVPEPATWAQMLLGFGLVGGLIRRRSRQA</sequence>
<dbReference type="InterPro" id="IPR024079">
    <property type="entry name" value="MetalloPept_cat_dom_sf"/>
</dbReference>
<feature type="chain" id="PRO_5046471930" evidence="1">
    <location>
        <begin position="25"/>
        <end position="431"/>
    </location>
</feature>
<dbReference type="Pfam" id="PF07589">
    <property type="entry name" value="PEP-CTERM"/>
    <property type="match status" value="1"/>
</dbReference>
<keyword evidence="3" id="KW-0378">Hydrolase</keyword>
<keyword evidence="4" id="KW-1185">Reference proteome</keyword>
<dbReference type="RefSeq" id="WP_315652558.1">
    <property type="nucleotide sequence ID" value="NZ_JAVXZY010000010.1"/>
</dbReference>
<dbReference type="SUPFAM" id="SSF55486">
    <property type="entry name" value="Metalloproteases ('zincins'), catalytic domain"/>
    <property type="match status" value="1"/>
</dbReference>
<evidence type="ECO:0000313" key="3">
    <source>
        <dbReference type="EMBL" id="MDT9001678.1"/>
    </source>
</evidence>
<keyword evidence="3" id="KW-0645">Protease</keyword>
<feature type="signal peptide" evidence="1">
    <location>
        <begin position="1"/>
        <end position="24"/>
    </location>
</feature>
<organism evidence="3 4">
    <name type="scientific">Roseateles aquae</name>
    <dbReference type="NCBI Taxonomy" id="3077235"/>
    <lineage>
        <taxon>Bacteria</taxon>
        <taxon>Pseudomonadati</taxon>
        <taxon>Pseudomonadota</taxon>
        <taxon>Betaproteobacteria</taxon>
        <taxon>Burkholderiales</taxon>
        <taxon>Sphaerotilaceae</taxon>
        <taxon>Roseateles</taxon>
    </lineage>
</organism>
<feature type="domain" description="Ice-binding protein C-terminal" evidence="2">
    <location>
        <begin position="403"/>
        <end position="427"/>
    </location>
</feature>
<reference evidence="3" key="1">
    <citation type="submission" date="2023-09" db="EMBL/GenBank/DDBJ databases">
        <title>Paucibacter sp. APW11 Genome sequencing and assembly.</title>
        <authorList>
            <person name="Kim I."/>
        </authorList>
    </citation>
    <scope>NUCLEOTIDE SEQUENCE</scope>
    <source>
        <strain evidence="3">APW11</strain>
    </source>
</reference>
<protein>
    <submittedName>
        <fullName evidence="3">NF038122 family metalloprotease</fullName>
    </submittedName>
</protein>
<proteinExistence type="predicted"/>
<evidence type="ECO:0000313" key="4">
    <source>
        <dbReference type="Proteomes" id="UP001246372"/>
    </source>
</evidence>
<dbReference type="EMBL" id="JAVXZY010000010">
    <property type="protein sequence ID" value="MDT9001678.1"/>
    <property type="molecule type" value="Genomic_DNA"/>
</dbReference>
<keyword evidence="3" id="KW-0482">Metalloprotease</keyword>
<dbReference type="NCBIfam" id="TIGR02595">
    <property type="entry name" value="PEP_CTERM"/>
    <property type="match status" value="1"/>
</dbReference>
<dbReference type="NCBIfam" id="NF035944">
    <property type="entry name" value="PEPxxWA-CTERM"/>
    <property type="match status" value="1"/>
</dbReference>
<dbReference type="NCBIfam" id="NF038122">
    <property type="entry name" value="metallo_LGF"/>
    <property type="match status" value="1"/>
</dbReference>
<evidence type="ECO:0000256" key="1">
    <source>
        <dbReference type="SAM" id="SignalP"/>
    </source>
</evidence>
<name>A0ABU3PHT8_9BURK</name>
<dbReference type="GO" id="GO:0008237">
    <property type="term" value="F:metallopeptidase activity"/>
    <property type="evidence" value="ECO:0007669"/>
    <property type="project" value="UniProtKB-KW"/>
</dbReference>
<evidence type="ECO:0000259" key="2">
    <source>
        <dbReference type="Pfam" id="PF07589"/>
    </source>
</evidence>
<dbReference type="InterPro" id="IPR013424">
    <property type="entry name" value="Ice-binding_C"/>
</dbReference>
<dbReference type="Gene3D" id="3.40.390.10">
    <property type="entry name" value="Collagenase (Catalytic Domain)"/>
    <property type="match status" value="1"/>
</dbReference>
<comment type="caution">
    <text evidence="3">The sequence shown here is derived from an EMBL/GenBank/DDBJ whole genome shotgun (WGS) entry which is preliminary data.</text>
</comment>
<dbReference type="Proteomes" id="UP001246372">
    <property type="component" value="Unassembled WGS sequence"/>
</dbReference>
<keyword evidence="1" id="KW-0732">Signal</keyword>
<accession>A0ABU3PHT8</accession>
<gene>
    <name evidence="3" type="ORF">RQP53_20545</name>
</gene>